<evidence type="ECO:0000313" key="1">
    <source>
        <dbReference type="EMBL" id="MDJ1371683.1"/>
    </source>
</evidence>
<dbReference type="Proteomes" id="UP001170379">
    <property type="component" value="Unassembled WGS sequence"/>
</dbReference>
<reference evidence="1" key="2">
    <citation type="journal article" date="2022" name="Sci. Rep.">
        <title>In silico prediction of the enzymes involved in the degradation of the herbicide molinate by Gulosibacter molinativorax ON4T.</title>
        <authorList>
            <person name="Lopes A.R."/>
            <person name="Bunin E."/>
            <person name="Viana A.T."/>
            <person name="Froufe H."/>
            <person name="Munoz-Merida A."/>
            <person name="Pinho D."/>
            <person name="Figueiredo J."/>
            <person name="Barroso C."/>
            <person name="Vaz-Moreira I."/>
            <person name="Bellanger X."/>
            <person name="Egas C."/>
            <person name="Nunes O.C."/>
        </authorList>
    </citation>
    <scope>NUCLEOTIDE SEQUENCE</scope>
    <source>
        <strain evidence="1">ON4</strain>
    </source>
</reference>
<gene>
    <name evidence="1" type="ORF">C7K25_09935</name>
</gene>
<sequence>MRDDIIANSDDVDPEFFEELARRGIQRKTGMAEDLLEELAPLLKAEGIDLDDPDNPPDLDILNAAMAVAVERRNMELFTPIGLYRDLALAVLRDITIAIASGNADDAVDIHDSIEPEESETRPAGSHLIGVSLGLLDEWYSDPALTRELARASVPKLFSKPGRNLARDIVSLAMKGRATATTGQLIARNGGFVVSEAGVLAVAGAVIVMAKSRGMDVASLATELLTATELPANRTGAAFIKEPPTDFGGEPLLLGFREWLSAGGGFDEDAEVIHHLLVDLFGYMREQGRPIEEPSDVEMLSYTFDETYPDADANLISNGLMAIDALVHFHLETSPNRADWEDVHDAIEAPPLSELDMSGLVEWAEEDAKGLTASVREKAFAKTKLYKATLELVDWLGEKGQPVTSIGAPRRADIERVAGMLGIRAVGVAKRTARESPFEELQVQSAFDIRELVMWWDALRVSGAIEVLATKVKRGPTGSNWDGAGSVPADASDDLITALVESRTWYECVFEDEPGQIEYDDLALGLIVAHFTSALKGVPLMDLGEEVTVVMLAEMQARRVLNDFADLGLVERHGEEFRVPREWRLPIARGLDQITRRLQTL</sequence>
<protein>
    <recommendedName>
        <fullName evidence="3">Helicase XPB/Ssl2 N-terminal domain-containing protein</fullName>
    </recommendedName>
</protein>
<keyword evidence="2" id="KW-1185">Reference proteome</keyword>
<dbReference type="RefSeq" id="WP_026937094.1">
    <property type="nucleotide sequence ID" value="NZ_CP028426.1"/>
</dbReference>
<evidence type="ECO:0008006" key="3">
    <source>
        <dbReference type="Google" id="ProtNLM"/>
    </source>
</evidence>
<accession>A0ABT7C996</accession>
<comment type="caution">
    <text evidence="1">The sequence shown here is derived from an EMBL/GenBank/DDBJ whole genome shotgun (WGS) entry which is preliminary data.</text>
</comment>
<dbReference type="EMBL" id="PXVD01000015">
    <property type="protein sequence ID" value="MDJ1371683.1"/>
    <property type="molecule type" value="Genomic_DNA"/>
</dbReference>
<organism evidence="1 2">
    <name type="scientific">Gulosibacter molinativorax</name>
    <dbReference type="NCBI Taxonomy" id="256821"/>
    <lineage>
        <taxon>Bacteria</taxon>
        <taxon>Bacillati</taxon>
        <taxon>Actinomycetota</taxon>
        <taxon>Actinomycetes</taxon>
        <taxon>Micrococcales</taxon>
        <taxon>Microbacteriaceae</taxon>
        <taxon>Gulosibacter</taxon>
    </lineage>
</organism>
<reference evidence="1" key="1">
    <citation type="submission" date="2018-03" db="EMBL/GenBank/DDBJ databases">
        <authorList>
            <person name="Nunes O.C."/>
            <person name="Lopes A.R."/>
            <person name="Froufe H."/>
            <person name="Munoz-Merida A."/>
            <person name="Barroso C."/>
            <person name="Egas C."/>
        </authorList>
    </citation>
    <scope>NUCLEOTIDE SEQUENCE</scope>
    <source>
        <strain evidence="1">ON4</strain>
    </source>
</reference>
<evidence type="ECO:0000313" key="2">
    <source>
        <dbReference type="Proteomes" id="UP001170379"/>
    </source>
</evidence>
<proteinExistence type="predicted"/>
<name>A0ABT7C996_9MICO</name>